<feature type="repeat" description="ANK" evidence="3">
    <location>
        <begin position="66"/>
        <end position="98"/>
    </location>
</feature>
<evidence type="ECO:0000256" key="3">
    <source>
        <dbReference type="PROSITE-ProRule" id="PRU00023"/>
    </source>
</evidence>
<dbReference type="PROSITE" id="PS50088">
    <property type="entry name" value="ANK_REPEAT"/>
    <property type="match status" value="2"/>
</dbReference>
<dbReference type="SMART" id="SM00248">
    <property type="entry name" value="ANK"/>
    <property type="match status" value="2"/>
</dbReference>
<dbReference type="PANTHER" id="PTHR24171">
    <property type="entry name" value="ANKYRIN REPEAT DOMAIN-CONTAINING PROTEIN 39-RELATED"/>
    <property type="match status" value="1"/>
</dbReference>
<dbReference type="AlphaFoldDB" id="A0A6N3CZF7"/>
<evidence type="ECO:0000256" key="2">
    <source>
        <dbReference type="ARBA" id="ARBA00023043"/>
    </source>
</evidence>
<dbReference type="InterPro" id="IPR036770">
    <property type="entry name" value="Ankyrin_rpt-contain_sf"/>
</dbReference>
<keyword evidence="2 3" id="KW-0040">ANK repeat</keyword>
<keyword evidence="1" id="KW-0677">Repeat</keyword>
<sequence length="129" mass="14708">MNNSLKNLFFKYQDFPSFLNHSPITSVHDLGSMGETLLNLAVNSQSKKDVILLIENGANVNQQGELNFTPIQNACLHGNLDIIEILLKNGAKTNIKNEFGYDAKHYTSEEYHDKKKSKEIRNLMGYYKQ</sequence>
<dbReference type="InterPro" id="IPR002110">
    <property type="entry name" value="Ankyrin_rpt"/>
</dbReference>
<proteinExistence type="predicted"/>
<feature type="repeat" description="ANK" evidence="3">
    <location>
        <begin position="33"/>
        <end position="65"/>
    </location>
</feature>
<gene>
    <name evidence="4" type="ORF">VDLFYP95_01735</name>
</gene>
<dbReference type="PROSITE" id="PS50297">
    <property type="entry name" value="ANK_REP_REGION"/>
    <property type="match status" value="1"/>
</dbReference>
<dbReference type="Gene3D" id="1.25.40.20">
    <property type="entry name" value="Ankyrin repeat-containing domain"/>
    <property type="match status" value="1"/>
</dbReference>
<evidence type="ECO:0000313" key="4">
    <source>
        <dbReference type="EMBL" id="VYU18837.1"/>
    </source>
</evidence>
<organism evidence="4">
    <name type="scientific">Veillonella dispar</name>
    <dbReference type="NCBI Taxonomy" id="39778"/>
    <lineage>
        <taxon>Bacteria</taxon>
        <taxon>Bacillati</taxon>
        <taxon>Bacillota</taxon>
        <taxon>Negativicutes</taxon>
        <taxon>Veillonellales</taxon>
        <taxon>Veillonellaceae</taxon>
        <taxon>Veillonella</taxon>
    </lineage>
</organism>
<name>A0A6N3CZF7_9FIRM</name>
<accession>A0A6N3CZF7</accession>
<dbReference type="EMBL" id="CACRUF010000042">
    <property type="protein sequence ID" value="VYU18837.1"/>
    <property type="molecule type" value="Genomic_DNA"/>
</dbReference>
<dbReference type="SUPFAM" id="SSF48403">
    <property type="entry name" value="Ankyrin repeat"/>
    <property type="match status" value="1"/>
</dbReference>
<dbReference type="RefSeq" id="WP_156719823.1">
    <property type="nucleotide sequence ID" value="NZ_CACRUF010000042.1"/>
</dbReference>
<dbReference type="Pfam" id="PF12796">
    <property type="entry name" value="Ank_2"/>
    <property type="match status" value="1"/>
</dbReference>
<reference evidence="4" key="1">
    <citation type="submission" date="2019-11" db="EMBL/GenBank/DDBJ databases">
        <authorList>
            <person name="Feng L."/>
        </authorList>
    </citation>
    <scope>NUCLEOTIDE SEQUENCE</scope>
    <source>
        <strain evidence="4">VdisparLFYP95</strain>
    </source>
</reference>
<protein>
    <submittedName>
        <fullName evidence="4">Ankyrin repeats (3 copies)</fullName>
    </submittedName>
</protein>
<evidence type="ECO:0000256" key="1">
    <source>
        <dbReference type="ARBA" id="ARBA00022737"/>
    </source>
</evidence>